<evidence type="ECO:0000256" key="8">
    <source>
        <dbReference type="ARBA" id="ARBA00022958"/>
    </source>
</evidence>
<dbReference type="GO" id="GO:0046872">
    <property type="term" value="F:metal ion binding"/>
    <property type="evidence" value="ECO:0007669"/>
    <property type="project" value="UniProtKB-KW"/>
</dbReference>
<feature type="transmembrane region" description="Helical" evidence="13">
    <location>
        <begin position="417"/>
        <end position="438"/>
    </location>
</feature>
<dbReference type="OrthoDB" id="9810952at2"/>
<name>A0A286RGY2_9BACT</name>
<dbReference type="GO" id="GO:0005886">
    <property type="term" value="C:plasma membrane"/>
    <property type="evidence" value="ECO:0007669"/>
    <property type="project" value="UniProtKB-SubCell"/>
</dbReference>
<comment type="similarity">
    <text evidence="2">Belongs to the TrkH potassium transport family.</text>
</comment>
<keyword evidence="5" id="KW-0997">Cell inner membrane</keyword>
<dbReference type="PIRSF" id="PIRSF006247">
    <property type="entry name" value="TrkH"/>
    <property type="match status" value="1"/>
</dbReference>
<evidence type="ECO:0000256" key="1">
    <source>
        <dbReference type="ARBA" id="ARBA00004429"/>
    </source>
</evidence>
<feature type="transmembrane region" description="Helical" evidence="13">
    <location>
        <begin position="47"/>
        <end position="65"/>
    </location>
</feature>
<feature type="transmembrane region" description="Helical" evidence="13">
    <location>
        <begin position="154"/>
        <end position="173"/>
    </location>
</feature>
<feature type="transmembrane region" description="Helical" evidence="13">
    <location>
        <begin position="199"/>
        <end position="219"/>
    </location>
</feature>
<evidence type="ECO:0000256" key="11">
    <source>
        <dbReference type="ARBA" id="ARBA00023136"/>
    </source>
</evidence>
<comment type="subcellular location">
    <subcellularLocation>
        <location evidence="1">Cell inner membrane</location>
        <topology evidence="1">Multi-pass membrane protein</topology>
    </subcellularLocation>
</comment>
<dbReference type="InterPro" id="IPR004772">
    <property type="entry name" value="TrkH"/>
</dbReference>
<feature type="binding site" evidence="12">
    <location>
        <position position="338"/>
    </location>
    <ligand>
        <name>K(+)</name>
        <dbReference type="ChEBI" id="CHEBI:29103"/>
    </ligand>
</feature>
<keyword evidence="12" id="KW-0479">Metal-binding</keyword>
<feature type="binding site" evidence="12">
    <location>
        <position position="466"/>
    </location>
    <ligand>
        <name>K(+)</name>
        <dbReference type="ChEBI" id="CHEBI:29103"/>
    </ligand>
</feature>
<evidence type="ECO:0000256" key="12">
    <source>
        <dbReference type="PIRSR" id="PIRSR006247-1"/>
    </source>
</evidence>
<feature type="transmembrane region" description="Helical" evidence="13">
    <location>
        <begin position="355"/>
        <end position="376"/>
    </location>
</feature>
<feature type="transmembrane region" description="Helical" evidence="13">
    <location>
        <begin position="256"/>
        <end position="278"/>
    </location>
</feature>
<gene>
    <name evidence="14" type="ORF">THTE_2616</name>
</gene>
<keyword evidence="4" id="KW-1003">Cell membrane</keyword>
<protein>
    <submittedName>
        <fullName evidence="14">Potassium uptake protein TrkH</fullName>
    </submittedName>
</protein>
<evidence type="ECO:0000256" key="2">
    <source>
        <dbReference type="ARBA" id="ARBA00009137"/>
    </source>
</evidence>
<keyword evidence="6" id="KW-0633">Potassium transport</keyword>
<evidence type="ECO:0000313" key="15">
    <source>
        <dbReference type="Proteomes" id="UP000215086"/>
    </source>
</evidence>
<keyword evidence="3" id="KW-0813">Transport</keyword>
<accession>A0A286RGY2</accession>
<evidence type="ECO:0000256" key="4">
    <source>
        <dbReference type="ARBA" id="ARBA00022475"/>
    </source>
</evidence>
<feature type="binding site" evidence="12">
    <location>
        <position position="129"/>
    </location>
    <ligand>
        <name>K(+)</name>
        <dbReference type="ChEBI" id="CHEBI:29103"/>
    </ligand>
</feature>
<dbReference type="RefSeq" id="WP_095415341.1">
    <property type="nucleotide sequence ID" value="NZ_CP018477.1"/>
</dbReference>
<keyword evidence="15" id="KW-1185">Reference proteome</keyword>
<feature type="transmembrane region" description="Helical" evidence="13">
    <location>
        <begin position="7"/>
        <end position="27"/>
    </location>
</feature>
<keyword evidence="8 12" id="KW-0630">Potassium</keyword>
<feature type="transmembrane region" description="Helical" evidence="13">
    <location>
        <begin position="293"/>
        <end position="311"/>
    </location>
</feature>
<dbReference type="PANTHER" id="PTHR32024:SF2">
    <property type="entry name" value="TRK SYSTEM POTASSIUM UPTAKE PROTEIN TRKG-RELATED"/>
    <property type="match status" value="1"/>
</dbReference>
<dbReference type="EMBL" id="CP018477">
    <property type="protein sequence ID" value="ASV75218.1"/>
    <property type="molecule type" value="Genomic_DNA"/>
</dbReference>
<dbReference type="Proteomes" id="UP000215086">
    <property type="component" value="Chromosome"/>
</dbReference>
<keyword evidence="11 13" id="KW-0472">Membrane</keyword>
<keyword evidence="10" id="KW-0406">Ion transport</keyword>
<evidence type="ECO:0000256" key="3">
    <source>
        <dbReference type="ARBA" id="ARBA00022448"/>
    </source>
</evidence>
<keyword evidence="7 13" id="KW-0812">Transmembrane</keyword>
<evidence type="ECO:0000256" key="5">
    <source>
        <dbReference type="ARBA" id="ARBA00022519"/>
    </source>
</evidence>
<dbReference type="PANTHER" id="PTHR32024">
    <property type="entry name" value="TRK SYSTEM POTASSIUM UPTAKE PROTEIN TRKG-RELATED"/>
    <property type="match status" value="1"/>
</dbReference>
<proteinExistence type="inferred from homology"/>
<organism evidence="14 15">
    <name type="scientific">Thermogutta terrifontis</name>
    <dbReference type="NCBI Taxonomy" id="1331910"/>
    <lineage>
        <taxon>Bacteria</taxon>
        <taxon>Pseudomonadati</taxon>
        <taxon>Planctomycetota</taxon>
        <taxon>Planctomycetia</taxon>
        <taxon>Pirellulales</taxon>
        <taxon>Thermoguttaceae</taxon>
        <taxon>Thermogutta</taxon>
    </lineage>
</organism>
<dbReference type="GO" id="GO:0015379">
    <property type="term" value="F:potassium:chloride symporter activity"/>
    <property type="evidence" value="ECO:0007669"/>
    <property type="project" value="InterPro"/>
</dbReference>
<evidence type="ECO:0000256" key="6">
    <source>
        <dbReference type="ARBA" id="ARBA00022538"/>
    </source>
</evidence>
<evidence type="ECO:0000256" key="13">
    <source>
        <dbReference type="SAM" id="Phobius"/>
    </source>
</evidence>
<feature type="binding site" evidence="12">
    <location>
        <position position="239"/>
    </location>
    <ligand>
        <name>K(+)</name>
        <dbReference type="ChEBI" id="CHEBI:29103"/>
    </ligand>
</feature>
<feature type="transmembrane region" description="Helical" evidence="13">
    <location>
        <begin position="484"/>
        <end position="508"/>
    </location>
</feature>
<dbReference type="AlphaFoldDB" id="A0A286RGY2"/>
<reference evidence="14 15" key="1">
    <citation type="journal article" name="Front. Microbiol.">
        <title>Sugar Metabolism of the First Thermophilic Planctomycete Thermogutta terrifontis: Comparative Genomic and Transcriptomic Approaches.</title>
        <authorList>
            <person name="Elcheninov A.G."/>
            <person name="Menzel P."/>
            <person name="Gudbergsdottir S.R."/>
            <person name="Slesarev A.I."/>
            <person name="Kadnikov V.V."/>
            <person name="Krogh A."/>
            <person name="Bonch-Osmolovskaya E.A."/>
            <person name="Peng X."/>
            <person name="Kublanov I.V."/>
        </authorList>
    </citation>
    <scope>NUCLEOTIDE SEQUENCE [LARGE SCALE GENOMIC DNA]</scope>
    <source>
        <strain evidence="14 15">R1</strain>
    </source>
</reference>
<evidence type="ECO:0000256" key="10">
    <source>
        <dbReference type="ARBA" id="ARBA00023065"/>
    </source>
</evidence>
<evidence type="ECO:0000256" key="7">
    <source>
        <dbReference type="ARBA" id="ARBA00022692"/>
    </source>
</evidence>
<sequence length="516" mass="56176">MNFKLIAYILGIISLIVGGFMTASLPWSHPLFGQVDAFDWRGFTGTLGAILVSILVGLVLLFVGRDARRDRLLRREALAAVALAWLLATILGALPYLFSGTARARENGRIVRMNIFDALFESASGYSGTGASVLSELEDPNLVPRSVLFWRSETHFLGGLGIVVLFVAVLGMGSAGKQLMRAEVAAPSQTSTHEQTRRAAIAFGSVFVTLNLILTGLLLLQGLSLFDALCHAFGTVATGGFSTYNNSIAHFQSPAIELTITVFMFLGCTNFALLYFAAKGNLQRLIYDVEFRVYAVIILVATLTTAACLFFEYPEYRYNPLTALRYSLFQCVSIQTNTGFATADFDKWPPFAKGVLLVLMYIGGCAGSTSCSVKVIRYIFLFKILALELEQTYRPNIVRVVRIGQHPVTDPDLLKSILVYFAMILLVSVVSWLGLLALEPLSTWNGAPGNKLIDCVSAVAATLNGVGPGLGIVGPMANYGAFHAPAKCILTVLMLLGRLELFPLLVILNPKFWRTR</sequence>
<evidence type="ECO:0000256" key="9">
    <source>
        <dbReference type="ARBA" id="ARBA00022989"/>
    </source>
</evidence>
<dbReference type="Pfam" id="PF02386">
    <property type="entry name" value="TrkH"/>
    <property type="match status" value="1"/>
</dbReference>
<feature type="transmembrane region" description="Helical" evidence="13">
    <location>
        <begin position="77"/>
        <end position="98"/>
    </location>
</feature>
<evidence type="ECO:0000313" key="14">
    <source>
        <dbReference type="EMBL" id="ASV75218.1"/>
    </source>
</evidence>
<dbReference type="KEGG" id="ttf:THTE_2616"/>
<dbReference type="InterPro" id="IPR003445">
    <property type="entry name" value="Cat_transpt"/>
</dbReference>
<keyword evidence="9 13" id="KW-1133">Transmembrane helix</keyword>